<dbReference type="PATRIC" id="fig|1204738.3.peg.2291"/>
<evidence type="ECO:0000313" key="5">
    <source>
        <dbReference type="EMBL" id="ELY21538.1"/>
    </source>
</evidence>
<keyword evidence="1 2" id="KW-0129">CBS domain</keyword>
<protein>
    <recommendedName>
        <fullName evidence="7">Cystathionine beta-synthase, core</fullName>
    </recommendedName>
</protein>
<evidence type="ECO:0000256" key="2">
    <source>
        <dbReference type="PROSITE-ProRule" id="PRU00703"/>
    </source>
</evidence>
<gene>
    <name evidence="5" type="ORF">HALTITAN_1531</name>
</gene>
<dbReference type="Pfam" id="PF00571">
    <property type="entry name" value="CBS"/>
    <property type="match status" value="2"/>
</dbReference>
<feature type="domain" description="CBS" evidence="4">
    <location>
        <begin position="14"/>
        <end position="70"/>
    </location>
</feature>
<evidence type="ECO:0008006" key="7">
    <source>
        <dbReference type="Google" id="ProtNLM"/>
    </source>
</evidence>
<dbReference type="PIRSF" id="PIRSF036990">
    <property type="entry name" value="UCP036990_CBS_BON"/>
    <property type="match status" value="1"/>
</dbReference>
<dbReference type="InterPro" id="IPR000644">
    <property type="entry name" value="CBS_dom"/>
</dbReference>
<dbReference type="Gene3D" id="3.10.580.10">
    <property type="entry name" value="CBS-domain"/>
    <property type="match status" value="1"/>
</dbReference>
<dbReference type="InterPro" id="IPR051257">
    <property type="entry name" value="Diverse_CBS-Domain"/>
</dbReference>
<dbReference type="PROSITE" id="PS51371">
    <property type="entry name" value="CBS"/>
    <property type="match status" value="2"/>
</dbReference>
<dbReference type="AlphaFoldDB" id="L9UBF8"/>
<evidence type="ECO:0000259" key="4">
    <source>
        <dbReference type="PROSITE" id="PS51371"/>
    </source>
</evidence>
<proteinExistence type="predicted"/>
<dbReference type="Gene3D" id="3.30.1340.30">
    <property type="match status" value="1"/>
</dbReference>
<dbReference type="InterPro" id="IPR046342">
    <property type="entry name" value="CBS_dom_sf"/>
</dbReference>
<dbReference type="PANTHER" id="PTHR43080">
    <property type="entry name" value="CBS DOMAIN-CONTAINING PROTEIN CBSX3, MITOCHONDRIAL"/>
    <property type="match status" value="1"/>
</dbReference>
<dbReference type="EMBL" id="AOPO01000005">
    <property type="protein sequence ID" value="ELY21538.1"/>
    <property type="molecule type" value="Genomic_DNA"/>
</dbReference>
<dbReference type="Pfam" id="PF04972">
    <property type="entry name" value="BON"/>
    <property type="match status" value="1"/>
</dbReference>
<evidence type="ECO:0000259" key="3">
    <source>
        <dbReference type="PROSITE" id="PS50914"/>
    </source>
</evidence>
<dbReference type="Proteomes" id="UP000011651">
    <property type="component" value="Unassembled WGS sequence"/>
</dbReference>
<dbReference type="PROSITE" id="PS50914">
    <property type="entry name" value="BON"/>
    <property type="match status" value="1"/>
</dbReference>
<dbReference type="InterPro" id="IPR017080">
    <property type="entry name" value="UCP036990_CBS_BON"/>
</dbReference>
<dbReference type="SMART" id="SM00116">
    <property type="entry name" value="CBS"/>
    <property type="match status" value="2"/>
</dbReference>
<comment type="caution">
    <text evidence="5">The sequence shown here is derived from an EMBL/GenBank/DDBJ whole genome shotgun (WGS) entry which is preliminary data.</text>
</comment>
<organism evidence="5 6">
    <name type="scientific">Vreelandella titanicae BH1</name>
    <dbReference type="NCBI Taxonomy" id="1204738"/>
    <lineage>
        <taxon>Bacteria</taxon>
        <taxon>Pseudomonadati</taxon>
        <taxon>Pseudomonadota</taxon>
        <taxon>Gammaproteobacteria</taxon>
        <taxon>Oceanospirillales</taxon>
        <taxon>Halomonadaceae</taxon>
        <taxon>Vreelandella</taxon>
    </lineage>
</organism>
<evidence type="ECO:0000313" key="6">
    <source>
        <dbReference type="Proteomes" id="UP000011651"/>
    </source>
</evidence>
<accession>L9UBF8</accession>
<dbReference type="CDD" id="cd04586">
    <property type="entry name" value="CBS_pair_BON_assoc"/>
    <property type="match status" value="1"/>
</dbReference>
<feature type="domain" description="CBS" evidence="4">
    <location>
        <begin position="100"/>
        <end position="157"/>
    </location>
</feature>
<dbReference type="InterPro" id="IPR007055">
    <property type="entry name" value="BON_dom"/>
</dbReference>
<dbReference type="SUPFAM" id="SSF54631">
    <property type="entry name" value="CBS-domain pair"/>
    <property type="match status" value="1"/>
</dbReference>
<sequence length="236" mass="25739">MSSRRSTMQAIDIMTPKVVSVGPDAEVREIAQLLLKHRISAVPVVDSERRVIGIVSEGDLMRRVKSDSDHGHSWWLSLFTGGKDAGDYVKSHGRKAHEVMTPNPMTVEENTPLHTIARMLEKHHIKRVPVLRDGKLVGIVSRANLLQGIANAAVAPTQSPTDDRQIREAILKEVENNTGVQVEGISVIVDGGAVEVWGLVESLEQKQAVTVAAENVPGVTQVENHLGMMPRGVGYM</sequence>
<dbReference type="PANTHER" id="PTHR43080:SF26">
    <property type="entry name" value="REGULATORY PROTEIN"/>
    <property type="match status" value="1"/>
</dbReference>
<evidence type="ECO:0000256" key="1">
    <source>
        <dbReference type="ARBA" id="ARBA00023122"/>
    </source>
</evidence>
<feature type="domain" description="BON" evidence="3">
    <location>
        <begin position="162"/>
        <end position="230"/>
    </location>
</feature>
<reference evidence="5 6" key="1">
    <citation type="journal article" date="2013" name="Genome Announc.">
        <title>Draft Genome of the Marine Gammaproteobacterium Halomonas titanicae.</title>
        <authorList>
            <person name="Sanchez-Porro C."/>
            <person name="de la Haba R.R."/>
            <person name="Cruz-Hernandez N."/>
            <person name="Gonzalez J.M."/>
            <person name="Reyes-Guirao C."/>
            <person name="Navarro-Sampedro L."/>
            <person name="Carballo M."/>
            <person name="Ventosa A."/>
        </authorList>
    </citation>
    <scope>NUCLEOTIDE SEQUENCE [LARGE SCALE GENOMIC DNA]</scope>
    <source>
        <strain evidence="5 6">BH1</strain>
    </source>
</reference>
<name>L9UBF8_9GAMM</name>